<dbReference type="Proteomes" id="UP001215151">
    <property type="component" value="Unassembled WGS sequence"/>
</dbReference>
<evidence type="ECO:0000313" key="1">
    <source>
        <dbReference type="EMBL" id="KAJ8475077.1"/>
    </source>
</evidence>
<gene>
    <name evidence="1" type="ORF">ONZ51_g6788</name>
</gene>
<protein>
    <submittedName>
        <fullName evidence="1">Uncharacterized protein</fullName>
    </submittedName>
</protein>
<organism evidence="1 2">
    <name type="scientific">Trametes cubensis</name>
    <dbReference type="NCBI Taxonomy" id="1111947"/>
    <lineage>
        <taxon>Eukaryota</taxon>
        <taxon>Fungi</taxon>
        <taxon>Dikarya</taxon>
        <taxon>Basidiomycota</taxon>
        <taxon>Agaricomycotina</taxon>
        <taxon>Agaricomycetes</taxon>
        <taxon>Polyporales</taxon>
        <taxon>Polyporaceae</taxon>
        <taxon>Trametes</taxon>
    </lineage>
</organism>
<comment type="caution">
    <text evidence="1">The sequence shown here is derived from an EMBL/GenBank/DDBJ whole genome shotgun (WGS) entry which is preliminary data.</text>
</comment>
<evidence type="ECO:0000313" key="2">
    <source>
        <dbReference type="Proteomes" id="UP001215151"/>
    </source>
</evidence>
<dbReference type="AlphaFoldDB" id="A0AAD7TSI0"/>
<dbReference type="EMBL" id="JAPEVG010000169">
    <property type="protein sequence ID" value="KAJ8475077.1"/>
    <property type="molecule type" value="Genomic_DNA"/>
</dbReference>
<sequence length="210" mass="22900">MLGRSNGLYKPSEDGVAEQDSYLEYPKLNLLILPLSSATTHRTSVSLLAMKYFVALATLVAAASQVSAICPGFNYAIGNQIYLGDGISRWNVYDDSCNAVDGLITNENPCDEGIFGCSPPPIIFDRYTNTFTGLIYACRTDPNSGVCGSDVISVCHDADDMGTWSNSAATTVTKDGRVESSYRERRYESTLMYEQVYIAACTSMYGVTEF</sequence>
<reference evidence="1" key="1">
    <citation type="submission" date="2022-11" db="EMBL/GenBank/DDBJ databases">
        <title>Genome Sequence of Cubamyces cubensis.</title>
        <authorList>
            <person name="Buettner E."/>
        </authorList>
    </citation>
    <scope>NUCLEOTIDE SEQUENCE</scope>
    <source>
        <strain evidence="1">MPL-01</strain>
    </source>
</reference>
<proteinExistence type="predicted"/>
<accession>A0AAD7TSI0</accession>
<keyword evidence="2" id="KW-1185">Reference proteome</keyword>
<name>A0AAD7TSI0_9APHY</name>